<feature type="transmembrane region" description="Helical" evidence="1">
    <location>
        <begin position="285"/>
        <end position="303"/>
    </location>
</feature>
<evidence type="ECO:0000313" key="4">
    <source>
        <dbReference type="Proteomes" id="UP000267794"/>
    </source>
</evidence>
<feature type="transmembrane region" description="Helical" evidence="1">
    <location>
        <begin position="323"/>
        <end position="353"/>
    </location>
</feature>
<dbReference type="InterPro" id="IPR025874">
    <property type="entry name" value="DZR"/>
</dbReference>
<organism evidence="3 4">
    <name type="scientific">Lactobacillus helveticus</name>
    <name type="common">Lactobacillus suntoryeus</name>
    <dbReference type="NCBI Taxonomy" id="1587"/>
    <lineage>
        <taxon>Bacteria</taxon>
        <taxon>Bacillati</taxon>
        <taxon>Bacillota</taxon>
        <taxon>Bacilli</taxon>
        <taxon>Lactobacillales</taxon>
        <taxon>Lactobacillaceae</taxon>
        <taxon>Lactobacillus</taxon>
    </lineage>
</organism>
<dbReference type="SUPFAM" id="SSF103473">
    <property type="entry name" value="MFS general substrate transporter"/>
    <property type="match status" value="1"/>
</dbReference>
<dbReference type="RefSeq" id="WP_120357655.1">
    <property type="nucleotide sequence ID" value="NZ_CP017982.1"/>
</dbReference>
<proteinExistence type="predicted"/>
<feature type="transmembrane region" description="Helical" evidence="1">
    <location>
        <begin position="253"/>
        <end position="273"/>
    </location>
</feature>
<reference evidence="3 4" key="1">
    <citation type="submission" date="2016-10" db="EMBL/GenBank/DDBJ databases">
        <title>Complete genomic sequencing of Lactobacillus helveticus LH99 and comparative genome analysis.</title>
        <authorList>
            <person name="Li N."/>
            <person name="You C."/>
            <person name="Liu Z."/>
        </authorList>
    </citation>
    <scope>NUCLEOTIDE SEQUENCE [LARGE SCALE GENOMIC DNA]</scope>
    <source>
        <strain evidence="3 4">LH99</strain>
    </source>
</reference>
<gene>
    <name evidence="3" type="ORF">BC335_1912</name>
</gene>
<dbReference type="Pfam" id="PF12773">
    <property type="entry name" value="DZR"/>
    <property type="match status" value="1"/>
</dbReference>
<evidence type="ECO:0000259" key="2">
    <source>
        <dbReference type="Pfam" id="PF12773"/>
    </source>
</evidence>
<keyword evidence="1" id="KW-0472">Membrane</keyword>
<feature type="domain" description="DZANK-type" evidence="2">
    <location>
        <begin position="4"/>
        <end position="36"/>
    </location>
</feature>
<name>A0A386RGL2_LACHE</name>
<keyword evidence="1" id="KW-0812">Transmembrane</keyword>
<dbReference type="Proteomes" id="UP000267794">
    <property type="component" value="Chromosome"/>
</dbReference>
<accession>A0A386RGL2</accession>
<feature type="transmembrane region" description="Helical" evidence="1">
    <location>
        <begin position="114"/>
        <end position="131"/>
    </location>
</feature>
<sequence>MTTCPNCGQAINEKDDICPNCGQAINEKDDICPNCGFNLKKYRDNFFTDQHIKTKYESDNEGQQIISRAAYRAEFYPEKQNSTVQRMIAWVRKNATLVFLLGVFMLILMSFSRAAGWISFLALMIWLYIVCDQQKKIEQYTVDKRLTQKINQMGSKIFNRVDEREDRIKKRNADFEQSHPRVEKQVREIKKQRQSRFNYVQLSVILTALISLIVLFTDSGAAVSAVSYTQRMSISNVIFSLAGRLLSSGATSVYSIVLYLVWLFLFLFPIFIIYNILKNTRSSQALAFVLSLIETIFLIYLIYKLSSSSRAATGVMSQLTSQLIIYAVSLGASAYFLILSSALTTVLSGYNLFKKKEN</sequence>
<dbReference type="InterPro" id="IPR036259">
    <property type="entry name" value="MFS_trans_sf"/>
</dbReference>
<dbReference type="AlphaFoldDB" id="A0A386RGL2"/>
<protein>
    <recommendedName>
        <fullName evidence="2">DZANK-type domain-containing protein</fullName>
    </recommendedName>
</protein>
<dbReference type="EMBL" id="CP017982">
    <property type="protein sequence ID" value="AYE62281.1"/>
    <property type="molecule type" value="Genomic_DNA"/>
</dbReference>
<keyword evidence="1" id="KW-1133">Transmembrane helix</keyword>
<evidence type="ECO:0000256" key="1">
    <source>
        <dbReference type="SAM" id="Phobius"/>
    </source>
</evidence>
<feature type="transmembrane region" description="Helical" evidence="1">
    <location>
        <begin position="197"/>
        <end position="217"/>
    </location>
</feature>
<feature type="transmembrane region" description="Helical" evidence="1">
    <location>
        <begin position="89"/>
        <end position="108"/>
    </location>
</feature>
<evidence type="ECO:0000313" key="3">
    <source>
        <dbReference type="EMBL" id="AYE62281.1"/>
    </source>
</evidence>